<feature type="chain" id="PRO_5047269506" description="Transglycosylase SLT domain-containing protein" evidence="3">
    <location>
        <begin position="20"/>
        <end position="297"/>
    </location>
</feature>
<accession>A0ABX3MWI4</accession>
<evidence type="ECO:0000313" key="5">
    <source>
        <dbReference type="EMBL" id="OOY24006.1"/>
    </source>
</evidence>
<organism evidence="5 6">
    <name type="scientific">Thioclava sediminum</name>
    <dbReference type="NCBI Taxonomy" id="1915319"/>
    <lineage>
        <taxon>Bacteria</taxon>
        <taxon>Pseudomonadati</taxon>
        <taxon>Pseudomonadota</taxon>
        <taxon>Alphaproteobacteria</taxon>
        <taxon>Rhodobacterales</taxon>
        <taxon>Paracoccaceae</taxon>
        <taxon>Thioclava</taxon>
    </lineage>
</organism>
<dbReference type="CDD" id="cd00254">
    <property type="entry name" value="LT-like"/>
    <property type="match status" value="1"/>
</dbReference>
<name>A0ABX3MWI4_9RHOB</name>
<protein>
    <recommendedName>
        <fullName evidence="4">Transglycosylase SLT domain-containing protein</fullName>
    </recommendedName>
</protein>
<dbReference type="Gene3D" id="1.10.530.10">
    <property type="match status" value="1"/>
</dbReference>
<dbReference type="Pfam" id="PF01464">
    <property type="entry name" value="SLT"/>
    <property type="match status" value="1"/>
</dbReference>
<feature type="signal peptide" evidence="3">
    <location>
        <begin position="1"/>
        <end position="19"/>
    </location>
</feature>
<evidence type="ECO:0000256" key="3">
    <source>
        <dbReference type="SAM" id="SignalP"/>
    </source>
</evidence>
<evidence type="ECO:0000256" key="2">
    <source>
        <dbReference type="ARBA" id="ARBA00009387"/>
    </source>
</evidence>
<feature type="domain" description="Transglycosylase SLT" evidence="4">
    <location>
        <begin position="55"/>
        <end position="154"/>
    </location>
</feature>
<proteinExistence type="inferred from homology"/>
<keyword evidence="3" id="KW-0732">Signal</keyword>
<evidence type="ECO:0000313" key="6">
    <source>
        <dbReference type="Proteomes" id="UP000190787"/>
    </source>
</evidence>
<keyword evidence="6" id="KW-1185">Reference proteome</keyword>
<dbReference type="Proteomes" id="UP000190787">
    <property type="component" value="Unassembled WGS sequence"/>
</dbReference>
<comment type="caution">
    <text evidence="5">The sequence shown here is derived from an EMBL/GenBank/DDBJ whole genome shotgun (WGS) entry which is preliminary data.</text>
</comment>
<dbReference type="RefSeq" id="WP_078604583.1">
    <property type="nucleotide sequence ID" value="NZ_MPZV01000002.1"/>
</dbReference>
<dbReference type="InterPro" id="IPR023346">
    <property type="entry name" value="Lysozyme-like_dom_sf"/>
</dbReference>
<gene>
    <name evidence="5" type="ORF">BMI91_07960</name>
</gene>
<comment type="similarity">
    <text evidence="1">Belongs to the transglycosylase Slt family.</text>
</comment>
<sequence length="297" mass="31677">MKTLLSALFFCVLAGALNAQPVRAMIGPPAPDLRCTEDGRRCIGLKDYFADTCGLIENAAQEAGIDPGYFARLLWRESRFDPAAISPAGAQGIAQFMPGTARLRALGDPFNPAEAIEASARYLAEMATRFGNPGLAAIGYNGGEDRAAGFIAKTGGLAGETRAYVRAITGHSAEDWRDSPPEEVDFRLDGETPFLAACTTLAKGRAIREFRDPVPPWGVIVAAGRTQRSAEVFGKRAAARHSGAIGDAKLRFVRAVMPGFGRRAQYTAQVPAGSRKEALATCEKIRGQGGFCKVIRN</sequence>
<reference evidence="5 6" key="1">
    <citation type="submission" date="2016-11" db="EMBL/GenBank/DDBJ databases">
        <title>A multilocus sequence analysis scheme for characterization of bacteria in the genus Thioclava.</title>
        <authorList>
            <person name="Liu Y."/>
            <person name="Shao Z."/>
        </authorList>
    </citation>
    <scope>NUCLEOTIDE SEQUENCE [LARGE SCALE GENOMIC DNA]</scope>
    <source>
        <strain evidence="5 6">TAW-CT134</strain>
    </source>
</reference>
<comment type="similarity">
    <text evidence="2">Belongs to the virb1 family.</text>
</comment>
<dbReference type="PANTHER" id="PTHR37423">
    <property type="entry name" value="SOLUBLE LYTIC MUREIN TRANSGLYCOSYLASE-RELATED"/>
    <property type="match status" value="1"/>
</dbReference>
<evidence type="ECO:0000256" key="1">
    <source>
        <dbReference type="ARBA" id="ARBA00007734"/>
    </source>
</evidence>
<evidence type="ECO:0000259" key="4">
    <source>
        <dbReference type="Pfam" id="PF01464"/>
    </source>
</evidence>
<dbReference type="InterPro" id="IPR008258">
    <property type="entry name" value="Transglycosylase_SLT_dom_1"/>
</dbReference>
<dbReference type="SUPFAM" id="SSF53955">
    <property type="entry name" value="Lysozyme-like"/>
    <property type="match status" value="1"/>
</dbReference>
<dbReference type="PANTHER" id="PTHR37423:SF2">
    <property type="entry name" value="MEMBRANE-BOUND LYTIC MUREIN TRANSGLYCOSYLASE C"/>
    <property type="match status" value="1"/>
</dbReference>
<dbReference type="EMBL" id="MPZV01000002">
    <property type="protein sequence ID" value="OOY24006.1"/>
    <property type="molecule type" value="Genomic_DNA"/>
</dbReference>